<feature type="transmembrane region" description="Helical" evidence="6">
    <location>
        <begin position="15"/>
        <end position="37"/>
    </location>
</feature>
<dbReference type="GO" id="GO:0020037">
    <property type="term" value="F:heme binding"/>
    <property type="evidence" value="ECO:0007669"/>
    <property type="project" value="InterPro"/>
</dbReference>
<evidence type="ECO:0000256" key="4">
    <source>
        <dbReference type="PIRSR" id="PIRSR602401-1"/>
    </source>
</evidence>
<evidence type="ECO:0000256" key="3">
    <source>
        <dbReference type="ARBA" id="ARBA00023004"/>
    </source>
</evidence>
<keyword evidence="2 4" id="KW-0479">Metal-binding</keyword>
<dbReference type="PANTHER" id="PTHR24305:SF152">
    <property type="entry name" value="P450, PUTATIVE (EUROFUNG)-RELATED"/>
    <property type="match status" value="1"/>
</dbReference>
<sequence>MDLEFLHRITASPSVAGVAAAAFVAYCVGLYVYRLFFHPLAKFPGPRLAAITSWYEAYYEIVKNGQYSKKISQLHDYYGPIIRVTPHELHIRDPRFFDEIYPKNVHLDKEGWDNRFGTENGVLPTFDAAVHKRRRAALAPMFSRRSILDFIHIIFRHVDTLSARMQEFEARKEPMNLSHAFPAFTGDIIMDYFFGFNYGQLKNPQFESFHEAFVMVGGTGHIAAQFPIIFPIMNSIPDFITEWLMPPAKPFLQFKRDMRDTIVRTLGGEDVKTNDAKRTIFHEILGSKHLPPQDKSKQRLEDEAQIVVGGGIETTAFALSIASFHIINTPRIYQRLHADLVKAFPNRTTLELQPLEQMPYLKACIMEALRMGYGLSARNPRTHDKPLQYKEWIIPARTNISMTIPEVSHDEEIFPKSREFIPERWLDDPKTKDGIPLDRFMVSFGRGTRSCLGMNLAWTELYLTLGMMFRRYKFELFEADVSDVEMGHDFFIPVTRLDSKGVRVFVESTTD</sequence>
<dbReference type="GeneID" id="54576877"/>
<evidence type="ECO:0000256" key="5">
    <source>
        <dbReference type="RuleBase" id="RU000461"/>
    </source>
</evidence>
<comment type="cofactor">
    <cofactor evidence="1 4">
        <name>heme</name>
        <dbReference type="ChEBI" id="CHEBI:30413"/>
    </cofactor>
</comment>
<dbReference type="PRINTS" id="PR00385">
    <property type="entry name" value="P450"/>
</dbReference>
<feature type="binding site" description="axial binding residue" evidence="4">
    <location>
        <position position="451"/>
    </location>
    <ligand>
        <name>heme</name>
        <dbReference type="ChEBI" id="CHEBI:30413"/>
    </ligand>
    <ligandPart>
        <name>Fe</name>
        <dbReference type="ChEBI" id="CHEBI:18248"/>
    </ligandPart>
</feature>
<evidence type="ECO:0000256" key="1">
    <source>
        <dbReference type="ARBA" id="ARBA00001971"/>
    </source>
</evidence>
<dbReference type="PRINTS" id="PR00463">
    <property type="entry name" value="EP450I"/>
</dbReference>
<dbReference type="InterPro" id="IPR036396">
    <property type="entry name" value="Cyt_P450_sf"/>
</dbReference>
<dbReference type="InterPro" id="IPR017972">
    <property type="entry name" value="Cyt_P450_CS"/>
</dbReference>
<keyword evidence="8" id="KW-1185">Reference proteome</keyword>
<dbReference type="GO" id="GO:0005506">
    <property type="term" value="F:iron ion binding"/>
    <property type="evidence" value="ECO:0007669"/>
    <property type="project" value="InterPro"/>
</dbReference>
<dbReference type="Pfam" id="PF00067">
    <property type="entry name" value="p450"/>
    <property type="match status" value="1"/>
</dbReference>
<evidence type="ECO:0000313" key="8">
    <source>
        <dbReference type="Proteomes" id="UP000800094"/>
    </source>
</evidence>
<reference evidence="7" key="1">
    <citation type="journal article" date="2020" name="Stud. Mycol.">
        <title>101 Dothideomycetes genomes: a test case for predicting lifestyles and emergence of pathogens.</title>
        <authorList>
            <person name="Haridas S."/>
            <person name="Albert R."/>
            <person name="Binder M."/>
            <person name="Bloem J."/>
            <person name="Labutti K."/>
            <person name="Salamov A."/>
            <person name="Andreopoulos B."/>
            <person name="Baker S."/>
            <person name="Barry K."/>
            <person name="Bills G."/>
            <person name="Bluhm B."/>
            <person name="Cannon C."/>
            <person name="Castanera R."/>
            <person name="Culley D."/>
            <person name="Daum C."/>
            <person name="Ezra D."/>
            <person name="Gonzalez J."/>
            <person name="Henrissat B."/>
            <person name="Kuo A."/>
            <person name="Liang C."/>
            <person name="Lipzen A."/>
            <person name="Lutzoni F."/>
            <person name="Magnuson J."/>
            <person name="Mondo S."/>
            <person name="Nolan M."/>
            <person name="Ohm R."/>
            <person name="Pangilinan J."/>
            <person name="Park H.-J."/>
            <person name="Ramirez L."/>
            <person name="Alfaro M."/>
            <person name="Sun H."/>
            <person name="Tritt A."/>
            <person name="Yoshinaga Y."/>
            <person name="Zwiers L.-H."/>
            <person name="Turgeon B."/>
            <person name="Goodwin S."/>
            <person name="Spatafora J."/>
            <person name="Crous P."/>
            <person name="Grigoriev I."/>
        </authorList>
    </citation>
    <scope>NUCLEOTIDE SEQUENCE</scope>
    <source>
        <strain evidence="7">CBS 122368</strain>
    </source>
</reference>
<keyword evidence="5" id="KW-0503">Monooxygenase</keyword>
<keyword evidence="5" id="KW-0560">Oxidoreductase</keyword>
<gene>
    <name evidence="7" type="ORF">BU26DRAFT_424116</name>
</gene>
<keyword evidence="4 5" id="KW-0349">Heme</keyword>
<evidence type="ECO:0000256" key="2">
    <source>
        <dbReference type="ARBA" id="ARBA00022723"/>
    </source>
</evidence>
<dbReference type="InterPro" id="IPR001128">
    <property type="entry name" value="Cyt_P450"/>
</dbReference>
<dbReference type="GO" id="GO:0004497">
    <property type="term" value="F:monooxygenase activity"/>
    <property type="evidence" value="ECO:0007669"/>
    <property type="project" value="UniProtKB-KW"/>
</dbReference>
<keyword evidence="6" id="KW-1133">Transmembrane helix</keyword>
<protein>
    <submittedName>
        <fullName evidence="7">Cytochrome P450</fullName>
    </submittedName>
</protein>
<dbReference type="PANTHER" id="PTHR24305">
    <property type="entry name" value="CYTOCHROME P450"/>
    <property type="match status" value="1"/>
</dbReference>
<keyword evidence="6" id="KW-0472">Membrane</keyword>
<name>A0A6A6ILI2_9PLEO</name>
<dbReference type="RefSeq" id="XP_033686295.1">
    <property type="nucleotide sequence ID" value="XM_033823547.1"/>
</dbReference>
<dbReference type="Gene3D" id="1.10.630.10">
    <property type="entry name" value="Cytochrome P450"/>
    <property type="match status" value="1"/>
</dbReference>
<evidence type="ECO:0000256" key="6">
    <source>
        <dbReference type="SAM" id="Phobius"/>
    </source>
</evidence>
<keyword evidence="6" id="KW-0812">Transmembrane</keyword>
<dbReference type="OrthoDB" id="3945418at2759"/>
<dbReference type="SUPFAM" id="SSF48264">
    <property type="entry name" value="Cytochrome P450"/>
    <property type="match status" value="1"/>
</dbReference>
<dbReference type="FunFam" id="1.10.630.10:FF:000426">
    <property type="entry name" value="Uncharacterized protein"/>
    <property type="match status" value="1"/>
</dbReference>
<dbReference type="CDD" id="cd11062">
    <property type="entry name" value="CYP58-like"/>
    <property type="match status" value="1"/>
</dbReference>
<comment type="similarity">
    <text evidence="5">Belongs to the cytochrome P450 family.</text>
</comment>
<evidence type="ECO:0000313" key="7">
    <source>
        <dbReference type="EMBL" id="KAF2251291.1"/>
    </source>
</evidence>
<dbReference type="AlphaFoldDB" id="A0A6A6ILI2"/>
<accession>A0A6A6ILI2</accession>
<dbReference type="Proteomes" id="UP000800094">
    <property type="component" value="Unassembled WGS sequence"/>
</dbReference>
<dbReference type="PROSITE" id="PS00086">
    <property type="entry name" value="CYTOCHROME_P450"/>
    <property type="match status" value="1"/>
</dbReference>
<dbReference type="InterPro" id="IPR050121">
    <property type="entry name" value="Cytochrome_P450_monoxygenase"/>
</dbReference>
<dbReference type="GO" id="GO:0016705">
    <property type="term" value="F:oxidoreductase activity, acting on paired donors, with incorporation or reduction of molecular oxygen"/>
    <property type="evidence" value="ECO:0007669"/>
    <property type="project" value="InterPro"/>
</dbReference>
<dbReference type="EMBL" id="ML987193">
    <property type="protein sequence ID" value="KAF2251291.1"/>
    <property type="molecule type" value="Genomic_DNA"/>
</dbReference>
<keyword evidence="3 4" id="KW-0408">Iron</keyword>
<proteinExistence type="inferred from homology"/>
<organism evidence="7 8">
    <name type="scientific">Trematosphaeria pertusa</name>
    <dbReference type="NCBI Taxonomy" id="390896"/>
    <lineage>
        <taxon>Eukaryota</taxon>
        <taxon>Fungi</taxon>
        <taxon>Dikarya</taxon>
        <taxon>Ascomycota</taxon>
        <taxon>Pezizomycotina</taxon>
        <taxon>Dothideomycetes</taxon>
        <taxon>Pleosporomycetidae</taxon>
        <taxon>Pleosporales</taxon>
        <taxon>Massarineae</taxon>
        <taxon>Trematosphaeriaceae</taxon>
        <taxon>Trematosphaeria</taxon>
    </lineage>
</organism>
<dbReference type="InterPro" id="IPR002401">
    <property type="entry name" value="Cyt_P450_E_grp-I"/>
</dbReference>